<keyword evidence="2" id="KW-1185">Reference proteome</keyword>
<gene>
    <name evidence="1" type="ORF">GCM10010841_32680</name>
</gene>
<sequence length="84" mass="9395">MSDPVHTEQTTPPPDVLGGLEAEVQRGDAIVLVWNIQDVQTRADLTDEQARAVLAHVEREHDPEVGLNWSRIDDAIRAHGFELF</sequence>
<protein>
    <submittedName>
        <fullName evidence="1">Uncharacterized protein</fullName>
    </submittedName>
</protein>
<proteinExistence type="predicted"/>
<accession>A0ABQ2H079</accession>
<name>A0ABQ2H079_9DEIO</name>
<evidence type="ECO:0000313" key="1">
    <source>
        <dbReference type="EMBL" id="GGM22275.1"/>
    </source>
</evidence>
<comment type="caution">
    <text evidence="1">The sequence shown here is derived from an EMBL/GenBank/DDBJ whole genome shotgun (WGS) entry which is preliminary data.</text>
</comment>
<dbReference type="Proteomes" id="UP000661918">
    <property type="component" value="Unassembled WGS sequence"/>
</dbReference>
<dbReference type="EMBL" id="BMOM01000060">
    <property type="protein sequence ID" value="GGM22275.1"/>
    <property type="molecule type" value="Genomic_DNA"/>
</dbReference>
<organism evidence="1 2">
    <name type="scientific">Deinococcus aerophilus</name>
    <dbReference type="NCBI Taxonomy" id="522488"/>
    <lineage>
        <taxon>Bacteria</taxon>
        <taxon>Thermotogati</taxon>
        <taxon>Deinococcota</taxon>
        <taxon>Deinococci</taxon>
        <taxon>Deinococcales</taxon>
        <taxon>Deinococcaceae</taxon>
        <taxon>Deinococcus</taxon>
    </lineage>
</organism>
<evidence type="ECO:0000313" key="2">
    <source>
        <dbReference type="Proteomes" id="UP000661918"/>
    </source>
</evidence>
<dbReference type="RefSeq" id="WP_188905417.1">
    <property type="nucleotide sequence ID" value="NZ_BMOM01000060.1"/>
</dbReference>
<reference evidence="2" key="1">
    <citation type="journal article" date="2019" name="Int. J. Syst. Evol. Microbiol.">
        <title>The Global Catalogue of Microorganisms (GCM) 10K type strain sequencing project: providing services to taxonomists for standard genome sequencing and annotation.</title>
        <authorList>
            <consortium name="The Broad Institute Genomics Platform"/>
            <consortium name="The Broad Institute Genome Sequencing Center for Infectious Disease"/>
            <person name="Wu L."/>
            <person name="Ma J."/>
        </authorList>
    </citation>
    <scope>NUCLEOTIDE SEQUENCE [LARGE SCALE GENOMIC DNA]</scope>
    <source>
        <strain evidence="2">JCM 15443</strain>
    </source>
</reference>